<reference evidence="4 5" key="1">
    <citation type="journal article" date="2016" name="Environ. Microbiol.">
        <title>New Methyloceanibacter diversity from North Sea sediments includes methanotroph containing solely the soluble methane monooxygenase.</title>
        <authorList>
            <person name="Vekeman B."/>
            <person name="Kerckhof F.M."/>
            <person name="Cremers G."/>
            <person name="de Vos P."/>
            <person name="Vandamme P."/>
            <person name="Boon N."/>
            <person name="Op den Camp H.J."/>
            <person name="Heylen K."/>
        </authorList>
    </citation>
    <scope>NUCLEOTIDE SEQUENCE [LARGE SCALE GENOMIC DNA]</scope>
    <source>
        <strain evidence="4 5">R-67174</strain>
    </source>
</reference>
<dbReference type="RefSeq" id="WP_069437597.1">
    <property type="nucleotide sequence ID" value="NZ_LPWG01000012.1"/>
</dbReference>
<name>A0A1E3VZE2_9HYPH</name>
<evidence type="ECO:0000256" key="1">
    <source>
        <dbReference type="ARBA" id="ARBA00043967"/>
    </source>
</evidence>
<dbReference type="STRING" id="1774968.AUC68_06735"/>
<feature type="domain" description="SUF system FeS cluster assembly SufBD N-terminal" evidence="3">
    <location>
        <begin position="11"/>
        <end position="181"/>
    </location>
</feature>
<feature type="domain" description="SUF system FeS cluster assembly SufBD core" evidence="2">
    <location>
        <begin position="193"/>
        <end position="418"/>
    </location>
</feature>
<dbReference type="Pfam" id="PF01458">
    <property type="entry name" value="SUFBD_core"/>
    <property type="match status" value="1"/>
</dbReference>
<evidence type="ECO:0000259" key="2">
    <source>
        <dbReference type="Pfam" id="PF01458"/>
    </source>
</evidence>
<dbReference type="EMBL" id="LPWG01000012">
    <property type="protein sequence ID" value="ODR98873.1"/>
    <property type="molecule type" value="Genomic_DNA"/>
</dbReference>
<dbReference type="InterPro" id="IPR000825">
    <property type="entry name" value="SUF_FeS_clus_asmbl_SufBD_core"/>
</dbReference>
<evidence type="ECO:0000313" key="5">
    <source>
        <dbReference type="Proteomes" id="UP000094501"/>
    </source>
</evidence>
<organism evidence="4 5">
    <name type="scientific">Methyloceanibacter methanicus</name>
    <dbReference type="NCBI Taxonomy" id="1774968"/>
    <lineage>
        <taxon>Bacteria</taxon>
        <taxon>Pseudomonadati</taxon>
        <taxon>Pseudomonadota</taxon>
        <taxon>Alphaproteobacteria</taxon>
        <taxon>Hyphomicrobiales</taxon>
        <taxon>Hyphomicrobiaceae</taxon>
        <taxon>Methyloceanibacter</taxon>
    </lineage>
</organism>
<comment type="similarity">
    <text evidence="1">Belongs to the iron-sulfur cluster assembly SufBD family.</text>
</comment>
<dbReference type="GO" id="GO:0016226">
    <property type="term" value="P:iron-sulfur cluster assembly"/>
    <property type="evidence" value="ECO:0007669"/>
    <property type="project" value="InterPro"/>
</dbReference>
<comment type="caution">
    <text evidence="4">The sequence shown here is derived from an EMBL/GenBank/DDBJ whole genome shotgun (WGS) entry which is preliminary data.</text>
</comment>
<dbReference type="PANTHER" id="PTHR43575:SF1">
    <property type="entry name" value="PROTEIN ABCI7, CHLOROPLASTIC"/>
    <property type="match status" value="1"/>
</dbReference>
<proteinExistence type="inferred from homology"/>
<keyword evidence="5" id="KW-1185">Reference proteome</keyword>
<evidence type="ECO:0000259" key="3">
    <source>
        <dbReference type="Pfam" id="PF19295"/>
    </source>
</evidence>
<dbReference type="NCBIfam" id="TIGR01981">
    <property type="entry name" value="sufD"/>
    <property type="match status" value="1"/>
</dbReference>
<accession>A0A1E3VZE2</accession>
<dbReference type="OrthoDB" id="9768262at2"/>
<dbReference type="Pfam" id="PF19295">
    <property type="entry name" value="SufBD_N"/>
    <property type="match status" value="1"/>
</dbReference>
<dbReference type="InterPro" id="IPR011542">
    <property type="entry name" value="SUF_FeS_clus_asmbl_SufD"/>
</dbReference>
<gene>
    <name evidence="4" type="ORF">AUC68_06735</name>
</gene>
<dbReference type="InterPro" id="IPR045595">
    <property type="entry name" value="SufBD_N"/>
</dbReference>
<dbReference type="InterPro" id="IPR055346">
    <property type="entry name" value="Fe-S_cluster_assembly_SufBD"/>
</dbReference>
<dbReference type="PANTHER" id="PTHR43575">
    <property type="entry name" value="PROTEIN ABCI7, CHLOROPLASTIC"/>
    <property type="match status" value="1"/>
</dbReference>
<evidence type="ECO:0008006" key="6">
    <source>
        <dbReference type="Google" id="ProtNLM"/>
    </source>
</evidence>
<dbReference type="Proteomes" id="UP000094501">
    <property type="component" value="Unassembled WGS sequence"/>
</dbReference>
<dbReference type="AlphaFoldDB" id="A0A1E3VZE2"/>
<dbReference type="InterPro" id="IPR037284">
    <property type="entry name" value="SUF_FeS_clus_asmbl_SufBD_sf"/>
</dbReference>
<sequence>MELPVQQFRTKAEQDLLDLYERSADALPGSAAIAALRQSAIRTYAGLGLPHRRVEAWKYTDLRGRIDEIPPLLAEADVQVGESELEAALGKAVLTLPAYRIVLAAGEFRGDLSDVGALRDEGVELGSLAQMLEQPPAWLTASLESGAARDDNVVIALNSALMTGGVGVRLPEGLTLQKPIHLIHLDAPGRPGSIYTRNVLVAEEGASATLFESFGTLGGQGIQRNAVTTVSLGAKSAVHHIKLQREAVETIHLNVWAADVGAEARYNGFQVSMGAALARNEVHVRFDGAGGATDISGATLARGSQHCDTTLVVEHNVPACESRELFKLVLNEEARGVFQGKIVVAKDAQKTDGKQMSQALLLSERAEFDSKPELEIYADDVVCGHGATSGQIDEELLFYLRARGLPEAEARALLIQAFVGEVFEALDDESIGDALAAVSAEWLGTPMEQAGP</sequence>
<evidence type="ECO:0000313" key="4">
    <source>
        <dbReference type="EMBL" id="ODR98873.1"/>
    </source>
</evidence>
<protein>
    <recommendedName>
        <fullName evidence="6">Fe-S cluster assembly protein SufD</fullName>
    </recommendedName>
</protein>
<dbReference type="SUPFAM" id="SSF101960">
    <property type="entry name" value="Stabilizer of iron transporter SufD"/>
    <property type="match status" value="1"/>
</dbReference>